<gene>
    <name evidence="2" type="ORF">BGTH12_LOCUS6013</name>
</gene>
<feature type="signal peptide" evidence="1">
    <location>
        <begin position="1"/>
        <end position="20"/>
    </location>
</feature>
<reference evidence="2" key="1">
    <citation type="submission" date="2020-10" db="EMBL/GenBank/DDBJ databases">
        <authorList>
            <person name="Muller C M."/>
        </authorList>
    </citation>
    <scope>NUCLEOTIDE SEQUENCE</scope>
    <source>
        <strain evidence="2">THUN-12</strain>
    </source>
</reference>
<dbReference type="Proteomes" id="UP000683417">
    <property type="component" value="Unassembled WGS sequence"/>
</dbReference>
<accession>A0A9W4D4L7</accession>
<evidence type="ECO:0000313" key="2">
    <source>
        <dbReference type="EMBL" id="CAD6504655.1"/>
    </source>
</evidence>
<dbReference type="EMBL" id="CAJHIT010000009">
    <property type="protein sequence ID" value="CAD6504655.1"/>
    <property type="molecule type" value="Genomic_DNA"/>
</dbReference>
<feature type="chain" id="PRO_5040853380" evidence="1">
    <location>
        <begin position="21"/>
        <end position="139"/>
    </location>
</feature>
<organism evidence="2 3">
    <name type="scientific">Blumeria graminis f. sp. triticale</name>
    <dbReference type="NCBI Taxonomy" id="1689686"/>
    <lineage>
        <taxon>Eukaryota</taxon>
        <taxon>Fungi</taxon>
        <taxon>Dikarya</taxon>
        <taxon>Ascomycota</taxon>
        <taxon>Pezizomycotina</taxon>
        <taxon>Leotiomycetes</taxon>
        <taxon>Erysiphales</taxon>
        <taxon>Erysiphaceae</taxon>
        <taxon>Blumeria</taxon>
    </lineage>
</organism>
<comment type="caution">
    <text evidence="2">The sequence shown here is derived from an EMBL/GenBank/DDBJ whole genome shotgun (WGS) entry which is preliminary data.</text>
</comment>
<protein>
    <submittedName>
        <fullName evidence="2">BgTH12-00161</fullName>
    </submittedName>
</protein>
<name>A0A9W4D4L7_BLUGR</name>
<evidence type="ECO:0000313" key="3">
    <source>
        <dbReference type="Proteomes" id="UP000683417"/>
    </source>
</evidence>
<dbReference type="AlphaFoldDB" id="A0A9W4D4L7"/>
<proteinExistence type="predicted"/>
<keyword evidence="1" id="KW-0732">Signal</keyword>
<sequence length="139" mass="15723">MTPLKYLTLIAFTIMHEVNGAWTIEKGLNCGGAKYSGQNLVQFRNTHCSNERHGFYALNQYSHPRESFEDETGISLYFLRLPTVSQSGTMLYSTPSDHYLAVNDRCVFYYGASITGSVQDNQQVTSNQIQRCVPLTGYF</sequence>
<evidence type="ECO:0000256" key="1">
    <source>
        <dbReference type="SAM" id="SignalP"/>
    </source>
</evidence>